<feature type="transmembrane region" description="Helical" evidence="1">
    <location>
        <begin position="222"/>
        <end position="243"/>
    </location>
</feature>
<evidence type="ECO:0000313" key="3">
    <source>
        <dbReference type="Proteomes" id="UP000017559"/>
    </source>
</evidence>
<feature type="transmembrane region" description="Helical" evidence="1">
    <location>
        <begin position="47"/>
        <end position="68"/>
    </location>
</feature>
<feature type="transmembrane region" description="Helical" evidence="1">
    <location>
        <begin position="151"/>
        <end position="171"/>
    </location>
</feature>
<reference evidence="2 3" key="1">
    <citation type="journal article" date="2014" name="BMC Genomics">
        <title>Genome and secretome analysis of the hemibiotrophic fungal pathogen, Moniliophthora roreri, which causes frosty pod rot disease of cacao: mechanisms of the biotrophic and necrotrophic phases.</title>
        <authorList>
            <person name="Meinhardt L.W."/>
            <person name="Costa G.G.L."/>
            <person name="Thomazella D.P.T."/>
            <person name="Teixeira P.J.P.L."/>
            <person name="Carazzolle M.F."/>
            <person name="Schuster S.C."/>
            <person name="Carlson J.E."/>
            <person name="Guiltinan M.J."/>
            <person name="Mieczkowski P."/>
            <person name="Farmer A."/>
            <person name="Ramaraj T."/>
            <person name="Crozier J."/>
            <person name="Davis R.E."/>
            <person name="Shao J."/>
            <person name="Melnick R.L."/>
            <person name="Pereira G.A.G."/>
            <person name="Bailey B.A."/>
        </authorList>
    </citation>
    <scope>NUCLEOTIDE SEQUENCE [LARGE SCALE GENOMIC DNA]</scope>
    <source>
        <strain evidence="2 3">MCA 2997</strain>
    </source>
</reference>
<dbReference type="HOGENOM" id="CLU_860771_0_0_1"/>
<organism evidence="2 3">
    <name type="scientific">Moniliophthora roreri (strain MCA 2997)</name>
    <name type="common">Cocoa frosty pod rot fungus</name>
    <name type="synonym">Crinipellis roreri</name>
    <dbReference type="NCBI Taxonomy" id="1381753"/>
    <lineage>
        <taxon>Eukaryota</taxon>
        <taxon>Fungi</taxon>
        <taxon>Dikarya</taxon>
        <taxon>Basidiomycota</taxon>
        <taxon>Agaricomycotina</taxon>
        <taxon>Agaricomycetes</taxon>
        <taxon>Agaricomycetidae</taxon>
        <taxon>Agaricales</taxon>
        <taxon>Marasmiineae</taxon>
        <taxon>Marasmiaceae</taxon>
        <taxon>Moniliophthora</taxon>
    </lineage>
</organism>
<feature type="transmembrane region" description="Helical" evidence="1">
    <location>
        <begin position="14"/>
        <end position="35"/>
    </location>
</feature>
<gene>
    <name evidence="2" type="ORF">Moror_10372</name>
</gene>
<dbReference type="Proteomes" id="UP000017559">
    <property type="component" value="Unassembled WGS sequence"/>
</dbReference>
<evidence type="ECO:0000256" key="1">
    <source>
        <dbReference type="SAM" id="Phobius"/>
    </source>
</evidence>
<dbReference type="KEGG" id="mrr:Moror_10372"/>
<protein>
    <submittedName>
        <fullName evidence="2">Uncharacterized protein</fullName>
    </submittedName>
</protein>
<dbReference type="EMBL" id="AWSO01000307">
    <property type="protein sequence ID" value="ESK91946.1"/>
    <property type="molecule type" value="Genomic_DNA"/>
</dbReference>
<evidence type="ECO:0000313" key="2">
    <source>
        <dbReference type="EMBL" id="ESK91946.1"/>
    </source>
</evidence>
<keyword evidence="3" id="KW-1185">Reference proteome</keyword>
<feature type="transmembrane region" description="Helical" evidence="1">
    <location>
        <begin position="118"/>
        <end position="139"/>
    </location>
</feature>
<dbReference type="AlphaFoldDB" id="V2XGI2"/>
<keyword evidence="1" id="KW-1133">Transmembrane helix</keyword>
<sequence>MTFDDARPSASDRLLLIEAWINIFLSTNHIVLGFFHCVRKVDRPTRVIIIVASLIDLASMVMICMGALDQVAYFNQAHTIYSWYIEVSSLLTQLSGFIEQGVFLRRYWQYTREPSASLVIWLLMLGRIIICATLTGMILSRGIAAIRFANVATITIAVLSAFTDICLMLLLTWRIRGLKVIYNSSQTLPRDIILYATTNGCISAMSTLLLLIMLFVNYYAYHFIYFTLGRIYTLTTVITLVVARESFWKPQHSRSNHFNCPGSSEIIGSPTMHTHPMSASQFTDITHRLGLDDDSQEAVNRSIVFSSKRSSFVSISSRSLEGS</sequence>
<feature type="transmembrane region" description="Helical" evidence="1">
    <location>
        <begin position="192"/>
        <end position="216"/>
    </location>
</feature>
<accession>V2XGI2</accession>
<comment type="caution">
    <text evidence="2">The sequence shown here is derived from an EMBL/GenBank/DDBJ whole genome shotgun (WGS) entry which is preliminary data.</text>
</comment>
<keyword evidence="1" id="KW-0812">Transmembrane</keyword>
<name>V2XGI2_MONRO</name>
<feature type="transmembrane region" description="Helical" evidence="1">
    <location>
        <begin position="80"/>
        <end position="98"/>
    </location>
</feature>
<dbReference type="OrthoDB" id="2993818at2759"/>
<keyword evidence="1" id="KW-0472">Membrane</keyword>
<proteinExistence type="predicted"/>